<reference evidence="1 2" key="1">
    <citation type="submission" date="2015-10" db="EMBL/GenBank/DDBJ databases">
        <title>Comparative genomics and high-throughput reverse genetic screens identify a new phytobacterial MAMP and an Arabidopsis receptor required for immune elicitation.</title>
        <authorList>
            <person name="Mott G.A."/>
            <person name="Thakur S."/>
            <person name="Wang P.W."/>
            <person name="Desveaux D."/>
            <person name="Guttman D.S."/>
        </authorList>
    </citation>
    <scope>NUCLEOTIDE SEQUENCE [LARGE SCALE GENOMIC DNA]</scope>
    <source>
        <strain evidence="1 2">107</strain>
    </source>
</reference>
<evidence type="ECO:0000313" key="2">
    <source>
        <dbReference type="Proteomes" id="UP000037943"/>
    </source>
</evidence>
<gene>
    <name evidence="1" type="ORF">AC499_0685</name>
</gene>
<name>A0ABR5KS80_PSEAV</name>
<comment type="caution">
    <text evidence="1">The sequence shown here is derived from an EMBL/GenBank/DDBJ whole genome shotgun (WGS) entry which is preliminary data.</text>
</comment>
<evidence type="ECO:0000313" key="1">
    <source>
        <dbReference type="EMBL" id="KPC17483.1"/>
    </source>
</evidence>
<sequence length="51" mass="5667">MYDEKAGRIVQLRALNDSKIMIDGQLHTTYSSGEISLSSMDLRAEIGIEIP</sequence>
<dbReference type="EMBL" id="LGLK01000057">
    <property type="protein sequence ID" value="KPC17483.1"/>
    <property type="molecule type" value="Genomic_DNA"/>
</dbReference>
<accession>A0ABR5KS80</accession>
<keyword evidence="2" id="KW-1185">Reference proteome</keyword>
<protein>
    <submittedName>
        <fullName evidence="1">Uncharacterized protein</fullName>
    </submittedName>
</protein>
<dbReference type="Proteomes" id="UP000037943">
    <property type="component" value="Unassembled WGS sequence"/>
</dbReference>
<organism evidence="1 2">
    <name type="scientific">Pseudomonas amygdali pv. lachrymans</name>
    <name type="common">Pseudomonas syringae pv. lachrymans</name>
    <dbReference type="NCBI Taxonomy" id="53707"/>
    <lineage>
        <taxon>Bacteria</taxon>
        <taxon>Pseudomonadati</taxon>
        <taxon>Pseudomonadota</taxon>
        <taxon>Gammaproteobacteria</taxon>
        <taxon>Pseudomonadales</taxon>
        <taxon>Pseudomonadaceae</taxon>
        <taxon>Pseudomonas</taxon>
        <taxon>Pseudomonas amygdali</taxon>
    </lineage>
</organism>
<proteinExistence type="predicted"/>